<proteinExistence type="predicted"/>
<feature type="domain" description="VanZ-like" evidence="2">
    <location>
        <begin position="40"/>
        <end position="117"/>
    </location>
</feature>
<gene>
    <name evidence="3" type="ORF">LX78_00606</name>
</gene>
<keyword evidence="1" id="KW-0812">Transmembrane</keyword>
<dbReference type="Pfam" id="PF04892">
    <property type="entry name" value="VanZ"/>
    <property type="match status" value="1"/>
</dbReference>
<dbReference type="PANTHER" id="PTHR28008:SF1">
    <property type="entry name" value="DOMAIN PROTEIN, PUTATIVE (AFU_ORTHOLOGUE AFUA_3G10980)-RELATED"/>
    <property type="match status" value="1"/>
</dbReference>
<dbReference type="PANTHER" id="PTHR28008">
    <property type="entry name" value="DOMAIN PROTEIN, PUTATIVE (AFU_ORTHOLOGUE AFUA_3G10980)-RELATED"/>
    <property type="match status" value="1"/>
</dbReference>
<reference evidence="3 4" key="1">
    <citation type="submission" date="2018-05" db="EMBL/GenBank/DDBJ databases">
        <title>Genomic Encyclopedia of Archaeal and Bacterial Type Strains, Phase II (KMG-II): from individual species to whole genera.</title>
        <authorList>
            <person name="Goeker M."/>
        </authorList>
    </citation>
    <scope>NUCLEOTIDE SEQUENCE [LARGE SCALE GENOMIC DNA]</scope>
    <source>
        <strain evidence="3 4">DSM 22637</strain>
    </source>
</reference>
<evidence type="ECO:0000313" key="4">
    <source>
        <dbReference type="Proteomes" id="UP000245430"/>
    </source>
</evidence>
<evidence type="ECO:0000313" key="3">
    <source>
        <dbReference type="EMBL" id="PWK20899.1"/>
    </source>
</evidence>
<sequence>MVLKTKALFFSTLYTITLTFVSLITLDLDDVEEIIPSYSDKIFHLLAYLLFAWLWFNTFFYRYKYNKNQSIIRSIIVSSLFGIIIEVLQLVITTSRNFDVLDIVANIFGVLIAAILINNYIKIEVKKY</sequence>
<name>A0A316DUM7_9FLAO</name>
<organism evidence="3 4">
    <name type="scientific">Xanthomarina spongicola</name>
    <dbReference type="NCBI Taxonomy" id="570520"/>
    <lineage>
        <taxon>Bacteria</taxon>
        <taxon>Pseudomonadati</taxon>
        <taxon>Bacteroidota</taxon>
        <taxon>Flavobacteriia</taxon>
        <taxon>Flavobacteriales</taxon>
        <taxon>Flavobacteriaceae</taxon>
        <taxon>Xanthomarina</taxon>
    </lineage>
</organism>
<evidence type="ECO:0000256" key="1">
    <source>
        <dbReference type="SAM" id="Phobius"/>
    </source>
</evidence>
<feature type="transmembrane region" description="Helical" evidence="1">
    <location>
        <begin position="70"/>
        <end position="91"/>
    </location>
</feature>
<keyword evidence="1" id="KW-1133">Transmembrane helix</keyword>
<feature type="transmembrane region" description="Helical" evidence="1">
    <location>
        <begin position="7"/>
        <end position="25"/>
    </location>
</feature>
<keyword evidence="1" id="KW-0472">Membrane</keyword>
<dbReference type="Proteomes" id="UP000245430">
    <property type="component" value="Unassembled WGS sequence"/>
</dbReference>
<dbReference type="InterPro" id="IPR006976">
    <property type="entry name" value="VanZ-like"/>
</dbReference>
<protein>
    <submittedName>
        <fullName evidence="3">VanZ like protein</fullName>
    </submittedName>
</protein>
<evidence type="ECO:0000259" key="2">
    <source>
        <dbReference type="Pfam" id="PF04892"/>
    </source>
</evidence>
<accession>A0A316DUM7</accession>
<feature type="transmembrane region" description="Helical" evidence="1">
    <location>
        <begin position="103"/>
        <end position="121"/>
    </location>
</feature>
<keyword evidence="4" id="KW-1185">Reference proteome</keyword>
<feature type="transmembrane region" description="Helical" evidence="1">
    <location>
        <begin position="45"/>
        <end position="63"/>
    </location>
</feature>
<dbReference type="EMBL" id="QGGP01000001">
    <property type="protein sequence ID" value="PWK20899.1"/>
    <property type="molecule type" value="Genomic_DNA"/>
</dbReference>
<dbReference type="NCBIfam" id="NF037970">
    <property type="entry name" value="vanZ_1"/>
    <property type="match status" value="1"/>
</dbReference>
<dbReference type="AlphaFoldDB" id="A0A316DUM7"/>
<dbReference type="OrthoDB" id="5472246at2"/>
<comment type="caution">
    <text evidence="3">The sequence shown here is derived from an EMBL/GenBank/DDBJ whole genome shotgun (WGS) entry which is preliminary data.</text>
</comment>